<evidence type="ECO:0000313" key="3">
    <source>
        <dbReference type="WBParaSite" id="MhA1_Contig1433.frz3.gene1"/>
    </source>
</evidence>
<keyword evidence="1" id="KW-0472">Membrane</keyword>
<evidence type="ECO:0000313" key="2">
    <source>
        <dbReference type="Proteomes" id="UP000095281"/>
    </source>
</evidence>
<dbReference type="Proteomes" id="UP000095281">
    <property type="component" value="Unplaced"/>
</dbReference>
<dbReference type="CDD" id="cd00637">
    <property type="entry name" value="7tm_classA_rhodopsin-like"/>
    <property type="match status" value="1"/>
</dbReference>
<feature type="transmembrane region" description="Helical" evidence="1">
    <location>
        <begin position="99"/>
        <end position="119"/>
    </location>
</feature>
<dbReference type="PANTHER" id="PTHR23360:SF5">
    <property type="entry name" value="G-PROTEIN COUPLED RECEPTORS FAMILY 1 PROFILE DOMAIN-CONTAINING PROTEIN"/>
    <property type="match status" value="1"/>
</dbReference>
<accession>A0A1I8B6C9</accession>
<organism evidence="2 3">
    <name type="scientific">Meloidogyne hapla</name>
    <name type="common">Root-knot nematode worm</name>
    <dbReference type="NCBI Taxonomy" id="6305"/>
    <lineage>
        <taxon>Eukaryota</taxon>
        <taxon>Metazoa</taxon>
        <taxon>Ecdysozoa</taxon>
        <taxon>Nematoda</taxon>
        <taxon>Chromadorea</taxon>
        <taxon>Rhabditida</taxon>
        <taxon>Tylenchina</taxon>
        <taxon>Tylenchomorpha</taxon>
        <taxon>Tylenchoidea</taxon>
        <taxon>Meloidogynidae</taxon>
        <taxon>Meloidogyninae</taxon>
        <taxon>Meloidogyne</taxon>
    </lineage>
</organism>
<dbReference type="AlphaFoldDB" id="A0A1I8B6C9"/>
<keyword evidence="2" id="KW-1185">Reference proteome</keyword>
<protein>
    <submittedName>
        <fullName evidence="3">G_PROTEIN_RECEP_F1_2 domain-containing protein</fullName>
    </submittedName>
</protein>
<sequence>MSVQQQQTLFDIFGEIGLPIELILLNVLRTIIATFGILLNSCLVYVTAKSKKLNSPCHLLIAFECFVSGWYQLSSWASITVLFGAGHQFIPIRPCCLQIIPTFLFGFTSSFTAIYLISLDRLISVLFPIWYNQRENSKKIHIILMIVSTLICGLIFVYSDYKIVYTVSETMYVYYQNF</sequence>
<keyword evidence="1" id="KW-1133">Transmembrane helix</keyword>
<dbReference type="InterPro" id="IPR019424">
    <property type="entry name" value="7TM_GPCR_Srsx"/>
</dbReference>
<dbReference type="WBParaSite" id="MhA1_Contig1433.frz3.gene1">
    <property type="protein sequence ID" value="MhA1_Contig1433.frz3.gene1"/>
    <property type="gene ID" value="MhA1_Contig1433.frz3.gene1"/>
</dbReference>
<dbReference type="PANTHER" id="PTHR23360">
    <property type="entry name" value="G-PROTEIN COUPLED RECEPTORS FAMILY 1 PROFILE DOMAIN-CONTAINING PROTEIN-RELATED"/>
    <property type="match status" value="1"/>
</dbReference>
<keyword evidence="1" id="KW-0812">Transmembrane</keyword>
<feature type="transmembrane region" description="Helical" evidence="1">
    <location>
        <begin position="59"/>
        <end position="79"/>
    </location>
</feature>
<feature type="transmembrane region" description="Helical" evidence="1">
    <location>
        <begin position="140"/>
        <end position="158"/>
    </location>
</feature>
<name>A0A1I8B6C9_MELHA</name>
<dbReference type="SUPFAM" id="SSF81321">
    <property type="entry name" value="Family A G protein-coupled receptor-like"/>
    <property type="match status" value="1"/>
</dbReference>
<dbReference type="Gene3D" id="1.20.1070.10">
    <property type="entry name" value="Rhodopsin 7-helix transmembrane proteins"/>
    <property type="match status" value="1"/>
</dbReference>
<dbReference type="Pfam" id="PF10320">
    <property type="entry name" value="7TM_GPCR_Srsx"/>
    <property type="match status" value="1"/>
</dbReference>
<reference evidence="3" key="1">
    <citation type="submission" date="2016-11" db="UniProtKB">
        <authorList>
            <consortium name="WormBaseParasite"/>
        </authorList>
    </citation>
    <scope>IDENTIFICATION</scope>
</reference>
<proteinExistence type="predicted"/>
<evidence type="ECO:0000256" key="1">
    <source>
        <dbReference type="SAM" id="Phobius"/>
    </source>
</evidence>
<dbReference type="InterPro" id="IPR047130">
    <property type="entry name" value="7TM_GPCR_Srsx_nematod"/>
</dbReference>
<feature type="transmembrane region" description="Helical" evidence="1">
    <location>
        <begin position="27"/>
        <end position="47"/>
    </location>
</feature>